<dbReference type="Pfam" id="PF20033">
    <property type="entry name" value="DUF6438"/>
    <property type="match status" value="1"/>
</dbReference>
<evidence type="ECO:0000256" key="1">
    <source>
        <dbReference type="SAM" id="MobiDB-lite"/>
    </source>
</evidence>
<organism evidence="3 4">
    <name type="scientific">Hymenobacter daecheongensis DSM 21074</name>
    <dbReference type="NCBI Taxonomy" id="1121955"/>
    <lineage>
        <taxon>Bacteria</taxon>
        <taxon>Pseudomonadati</taxon>
        <taxon>Bacteroidota</taxon>
        <taxon>Cytophagia</taxon>
        <taxon>Cytophagales</taxon>
        <taxon>Hymenobacteraceae</taxon>
        <taxon>Hymenobacter</taxon>
    </lineage>
</organism>
<dbReference type="RefSeq" id="WP_073109869.1">
    <property type="nucleotide sequence ID" value="NZ_FQYN01000005.1"/>
</dbReference>
<evidence type="ECO:0000259" key="2">
    <source>
        <dbReference type="Pfam" id="PF20033"/>
    </source>
</evidence>
<feature type="region of interest" description="Disordered" evidence="1">
    <location>
        <begin position="30"/>
        <end position="224"/>
    </location>
</feature>
<accession>A0A1M6HN80</accession>
<dbReference type="STRING" id="1121955.SAMN02745146_2571"/>
<evidence type="ECO:0000313" key="4">
    <source>
        <dbReference type="Proteomes" id="UP000184418"/>
    </source>
</evidence>
<evidence type="ECO:0000313" key="3">
    <source>
        <dbReference type="EMBL" id="SHJ23608.1"/>
    </source>
</evidence>
<sequence length="357" mass="37173">MKHPLLPALVLLGLGLTSCTVNYYGLDHRQSTQTRRSTYHSRGPAYYPPGGGQIGGVRPPVGGSGPDVIKTPSTGGTKPPTGSGQTGGIKTPPPTWETGGIKSPPPTGGETGGIKTPPPSWETGGIKTPPAGSGPVTIKPPVEGETVIIKTPPTDWQTGGIKPPSAGGSGEAINIKPPAEDEIRNPEQPPVKHETGGIKPPTSWETGGIKMPLETTNPTGGGKLTEIDRQEPLLIFAKTPCMGLCPDFTATFWADGRVTYEGRQHVASLGTHQLQLPADRVSDLVSEAQNMGFAEFKSRYTGNTSDLPSTILTIRQPDGSSKTVQAEEDAPAALLKLFAHISGELDALVGAPADLAK</sequence>
<name>A0A1M6HN80_9BACT</name>
<gene>
    <name evidence="3" type="ORF">SAMN02745146_2571</name>
</gene>
<feature type="compositionally biased region" description="Low complexity" evidence="1">
    <location>
        <begin position="56"/>
        <end position="83"/>
    </location>
</feature>
<protein>
    <recommendedName>
        <fullName evidence="2">DUF6438 domain-containing protein</fullName>
    </recommendedName>
</protein>
<proteinExistence type="predicted"/>
<dbReference type="EMBL" id="FQYN01000005">
    <property type="protein sequence ID" value="SHJ23608.1"/>
    <property type="molecule type" value="Genomic_DNA"/>
</dbReference>
<dbReference type="InterPro" id="IPR045497">
    <property type="entry name" value="DUF6438"/>
</dbReference>
<reference evidence="3 4" key="1">
    <citation type="submission" date="2016-11" db="EMBL/GenBank/DDBJ databases">
        <authorList>
            <person name="Jaros S."/>
            <person name="Januszkiewicz K."/>
            <person name="Wedrychowicz H."/>
        </authorList>
    </citation>
    <scope>NUCLEOTIDE SEQUENCE [LARGE SCALE GENOMIC DNA]</scope>
    <source>
        <strain evidence="3 4">DSM 21074</strain>
    </source>
</reference>
<keyword evidence="4" id="KW-1185">Reference proteome</keyword>
<dbReference type="PROSITE" id="PS51257">
    <property type="entry name" value="PROKAR_LIPOPROTEIN"/>
    <property type="match status" value="1"/>
</dbReference>
<dbReference type="OrthoDB" id="7172369at2"/>
<feature type="domain" description="DUF6438" evidence="2">
    <location>
        <begin position="234"/>
        <end position="341"/>
    </location>
</feature>
<feature type="compositionally biased region" description="Basic and acidic residues" evidence="1">
    <location>
        <begin position="178"/>
        <end position="196"/>
    </location>
</feature>
<dbReference type="AlphaFoldDB" id="A0A1M6HN80"/>
<dbReference type="Proteomes" id="UP000184418">
    <property type="component" value="Unassembled WGS sequence"/>
</dbReference>